<dbReference type="Proteomes" id="UP000053647">
    <property type="component" value="Unassembled WGS sequence"/>
</dbReference>
<dbReference type="Gene3D" id="3.80.10.10">
    <property type="entry name" value="Ribonuclease Inhibitor"/>
    <property type="match status" value="1"/>
</dbReference>
<reference evidence="1 2" key="1">
    <citation type="submission" date="2014-06" db="EMBL/GenBank/DDBJ databases">
        <authorList>
            <consortium name="DOE Joint Genome Institute"/>
            <person name="Kuo A."/>
            <person name="Kohler A."/>
            <person name="Nagy L.G."/>
            <person name="Floudas D."/>
            <person name="Copeland A."/>
            <person name="Barry K.W."/>
            <person name="Cichocki N."/>
            <person name="Veneault-Fourrey C."/>
            <person name="LaButti K."/>
            <person name="Lindquist E.A."/>
            <person name="Lipzen A."/>
            <person name="Lundell T."/>
            <person name="Morin E."/>
            <person name="Murat C."/>
            <person name="Sun H."/>
            <person name="Tunlid A."/>
            <person name="Henrissat B."/>
            <person name="Grigoriev I.V."/>
            <person name="Hibbett D.S."/>
            <person name="Martin F."/>
            <person name="Nordberg H.P."/>
            <person name="Cantor M.N."/>
            <person name="Hua S.X."/>
        </authorList>
    </citation>
    <scope>NUCLEOTIDE SEQUENCE [LARGE SCALE GENOMIC DNA]</scope>
    <source>
        <strain evidence="1 2">ATCC 200175</strain>
    </source>
</reference>
<keyword evidence="2" id="KW-1185">Reference proteome</keyword>
<dbReference type="InterPro" id="IPR032675">
    <property type="entry name" value="LRR_dom_sf"/>
</dbReference>
<proteinExistence type="predicted"/>
<evidence type="ECO:0000313" key="1">
    <source>
        <dbReference type="EMBL" id="KIJ07049.1"/>
    </source>
</evidence>
<protein>
    <submittedName>
        <fullName evidence="1">Uncharacterized protein</fullName>
    </submittedName>
</protein>
<organism evidence="1 2">
    <name type="scientific">Paxillus involutus ATCC 200175</name>
    <dbReference type="NCBI Taxonomy" id="664439"/>
    <lineage>
        <taxon>Eukaryota</taxon>
        <taxon>Fungi</taxon>
        <taxon>Dikarya</taxon>
        <taxon>Basidiomycota</taxon>
        <taxon>Agaricomycotina</taxon>
        <taxon>Agaricomycetes</taxon>
        <taxon>Agaricomycetidae</taxon>
        <taxon>Boletales</taxon>
        <taxon>Paxilineae</taxon>
        <taxon>Paxillaceae</taxon>
        <taxon>Paxillus</taxon>
    </lineage>
</organism>
<reference evidence="2" key="2">
    <citation type="submission" date="2015-01" db="EMBL/GenBank/DDBJ databases">
        <title>Evolutionary Origins and Diversification of the Mycorrhizal Mutualists.</title>
        <authorList>
            <consortium name="DOE Joint Genome Institute"/>
            <consortium name="Mycorrhizal Genomics Consortium"/>
            <person name="Kohler A."/>
            <person name="Kuo A."/>
            <person name="Nagy L.G."/>
            <person name="Floudas D."/>
            <person name="Copeland A."/>
            <person name="Barry K.W."/>
            <person name="Cichocki N."/>
            <person name="Veneault-Fourrey C."/>
            <person name="LaButti K."/>
            <person name="Lindquist E.A."/>
            <person name="Lipzen A."/>
            <person name="Lundell T."/>
            <person name="Morin E."/>
            <person name="Murat C."/>
            <person name="Riley R."/>
            <person name="Ohm R."/>
            <person name="Sun H."/>
            <person name="Tunlid A."/>
            <person name="Henrissat B."/>
            <person name="Grigoriev I.V."/>
            <person name="Hibbett D.S."/>
            <person name="Martin F."/>
        </authorList>
    </citation>
    <scope>NUCLEOTIDE SEQUENCE [LARGE SCALE GENOMIC DNA]</scope>
    <source>
        <strain evidence="2">ATCC 200175</strain>
    </source>
</reference>
<dbReference type="EMBL" id="KN820038">
    <property type="protein sequence ID" value="KIJ07049.1"/>
    <property type="molecule type" value="Genomic_DNA"/>
</dbReference>
<dbReference type="SUPFAM" id="SSF52047">
    <property type="entry name" value="RNI-like"/>
    <property type="match status" value="1"/>
</dbReference>
<dbReference type="AlphaFoldDB" id="A0A0C9SMZ8"/>
<dbReference type="HOGENOM" id="CLU_027732_0_0_1"/>
<accession>A0A0C9SMZ8</accession>
<evidence type="ECO:0000313" key="2">
    <source>
        <dbReference type="Proteomes" id="UP000053647"/>
    </source>
</evidence>
<name>A0A0C9SMZ8_PAXIN</name>
<gene>
    <name evidence="1" type="ORF">PAXINDRAFT_103121</name>
</gene>
<sequence length="263" mass="29632">MSCPPSSESSPTFAYDLWLSRLPNLTTLTIAHYRVGGRNKGISMAGMLRALQALPYLAHLAIKNVDFDDESPSHLYTLSPHLWRLEFDDLANGMHLFFGAVALQEGIETLDIGRCNVADVDWENVSCTELTLEKIDGRYDLGQILRNSNISALYICDCPSFDDNLVYSLMGSTAPSPRAVSATFLRVLHVTQCDNFSVGALKEMCEWRARCAWEEAPWQSVNDIASTVFEVCTPITSVQIYDKDLTFEDEEWLDSYNSRFFRS</sequence>